<dbReference type="InterPro" id="IPR018120">
    <property type="entry name" value="Glyco_hydro_1_AS"/>
</dbReference>
<dbReference type="InterPro" id="IPR001360">
    <property type="entry name" value="Glyco_hydro_1"/>
</dbReference>
<evidence type="ECO:0000256" key="1">
    <source>
        <dbReference type="ARBA" id="ARBA00010838"/>
    </source>
</evidence>
<evidence type="ECO:0000256" key="3">
    <source>
        <dbReference type="PROSITE-ProRule" id="PRU10055"/>
    </source>
</evidence>
<dbReference type="OrthoDB" id="2339329at2"/>
<dbReference type="PRINTS" id="PR00131">
    <property type="entry name" value="GLHYDRLASE1"/>
</dbReference>
<dbReference type="PROSITE" id="PS00572">
    <property type="entry name" value="GLYCOSYL_HYDROL_F1_1"/>
    <property type="match status" value="1"/>
</dbReference>
<dbReference type="GO" id="GO:0005829">
    <property type="term" value="C:cytosol"/>
    <property type="evidence" value="ECO:0007669"/>
    <property type="project" value="TreeGrafter"/>
</dbReference>
<dbReference type="EC" id="3.2.1.86" evidence="5"/>
<proteinExistence type="inferred from homology"/>
<feature type="active site" description="Nucleophile" evidence="3">
    <location>
        <position position="365"/>
    </location>
</feature>
<accession>A0A2T0BIC9</accession>
<name>A0A2T0BIC9_9CLOT</name>
<dbReference type="RefSeq" id="WP_106058882.1">
    <property type="nucleotide sequence ID" value="NZ_PVXQ01000006.1"/>
</dbReference>
<dbReference type="PANTHER" id="PTHR10353:SF139">
    <property type="entry name" value="6-PHOSPHO-BETA-GLUCOSIDASE GMUD"/>
    <property type="match status" value="1"/>
</dbReference>
<sequence length="465" mass="54911">MRTYTIPKTFTLGAAVWAQGTEGAYNEDEKSLTVMEQFALDEPNRMQGGIGPFETLNWYHDYKKYVDIMSEMGLESFRTSITWARLIPDGENVNEKAIEFYRNYFKYIKGKGIKLWVVLYWFDMPVYLENIGGFSNRKVVDSFVRYSKKAIELFNEYVDIFYVYNEPGVDLMFKYQEEMCYPNEVDFDKSCQAQYNMIVAHGMVVNEFKKLGLNNCKIGSVVDVKYIYPRSKNIFDLKAKRYFEILQEEAWLYPLILGKFSDELFQIYKEHKINIDMEDGDLEIIQNNTISVLGINNYFPERVKAKESIPNPNAPLTMHTFYDNHIMHGRRMNLFRGWEIYPQSIYDTLMKIKEKYNNIECYITENGMGVQEEERFRGKDGVIQDDYRIEYVTEHLESCIKALNDGSNLKGYHMWSFIDLWSPSNQFLNCYGFVEYNLITKESKLKKSASWYKELIITRSLKCTD</sequence>
<dbReference type="PANTHER" id="PTHR10353">
    <property type="entry name" value="GLYCOSYL HYDROLASE"/>
    <property type="match status" value="1"/>
</dbReference>
<dbReference type="EMBL" id="PVXQ01000006">
    <property type="protein sequence ID" value="PRR83603.1"/>
    <property type="molecule type" value="Genomic_DNA"/>
</dbReference>
<evidence type="ECO:0000256" key="2">
    <source>
        <dbReference type="ARBA" id="ARBA00023295"/>
    </source>
</evidence>
<evidence type="ECO:0000313" key="6">
    <source>
        <dbReference type="Proteomes" id="UP000239471"/>
    </source>
</evidence>
<dbReference type="SUPFAM" id="SSF51445">
    <property type="entry name" value="(Trans)glycosidases"/>
    <property type="match status" value="1"/>
</dbReference>
<keyword evidence="5" id="KW-0378">Hydrolase</keyword>
<organism evidence="5 6">
    <name type="scientific">Clostridium vincentii</name>
    <dbReference type="NCBI Taxonomy" id="52704"/>
    <lineage>
        <taxon>Bacteria</taxon>
        <taxon>Bacillati</taxon>
        <taxon>Bacillota</taxon>
        <taxon>Clostridia</taxon>
        <taxon>Eubacteriales</taxon>
        <taxon>Clostridiaceae</taxon>
        <taxon>Clostridium</taxon>
    </lineage>
</organism>
<dbReference type="Pfam" id="PF00232">
    <property type="entry name" value="Glyco_hydro_1"/>
    <property type="match status" value="1"/>
</dbReference>
<reference evidence="5 6" key="1">
    <citation type="submission" date="2018-03" db="EMBL/GenBank/DDBJ databases">
        <title>Genome sequence of Clostridium vincentii DSM 10228.</title>
        <authorList>
            <person name="Poehlein A."/>
            <person name="Daniel R."/>
        </authorList>
    </citation>
    <scope>NUCLEOTIDE SEQUENCE [LARGE SCALE GENOMIC DNA]</scope>
    <source>
        <strain evidence="5 6">DSM 10228</strain>
    </source>
</reference>
<comment type="similarity">
    <text evidence="1 4">Belongs to the glycosyl hydrolase 1 family.</text>
</comment>
<evidence type="ECO:0000313" key="5">
    <source>
        <dbReference type="EMBL" id="PRR83603.1"/>
    </source>
</evidence>
<gene>
    <name evidence="5" type="primary">gmuD_2</name>
    <name evidence="5" type="ORF">CLVI_08530</name>
</gene>
<protein>
    <submittedName>
        <fullName evidence="5">6-phospho-beta-glucosidase GmuD</fullName>
        <ecNumber evidence="5">3.2.1.86</ecNumber>
    </submittedName>
</protein>
<dbReference type="AlphaFoldDB" id="A0A2T0BIC9"/>
<dbReference type="GO" id="GO:0008706">
    <property type="term" value="F:6-phospho-beta-glucosidase activity"/>
    <property type="evidence" value="ECO:0007669"/>
    <property type="project" value="UniProtKB-EC"/>
</dbReference>
<dbReference type="GO" id="GO:0016052">
    <property type="term" value="P:carbohydrate catabolic process"/>
    <property type="evidence" value="ECO:0007669"/>
    <property type="project" value="TreeGrafter"/>
</dbReference>
<keyword evidence="6" id="KW-1185">Reference proteome</keyword>
<dbReference type="Proteomes" id="UP000239471">
    <property type="component" value="Unassembled WGS sequence"/>
</dbReference>
<comment type="caution">
    <text evidence="5">The sequence shown here is derived from an EMBL/GenBank/DDBJ whole genome shotgun (WGS) entry which is preliminary data.</text>
</comment>
<dbReference type="Gene3D" id="3.20.20.80">
    <property type="entry name" value="Glycosidases"/>
    <property type="match status" value="1"/>
</dbReference>
<evidence type="ECO:0000256" key="4">
    <source>
        <dbReference type="RuleBase" id="RU003690"/>
    </source>
</evidence>
<keyword evidence="2 5" id="KW-0326">Glycosidase</keyword>
<dbReference type="InterPro" id="IPR017853">
    <property type="entry name" value="GH"/>
</dbReference>